<evidence type="ECO:0000313" key="2">
    <source>
        <dbReference type="EMBL" id="OGL43057.1"/>
    </source>
</evidence>
<dbReference type="EMBL" id="MGDD01000293">
    <property type="protein sequence ID" value="OGL43057.1"/>
    <property type="molecule type" value="Genomic_DNA"/>
</dbReference>
<dbReference type="Gene3D" id="3.40.50.10880">
    <property type="entry name" value="Uncharacterised protein PF01937, DUF89, domain 3"/>
    <property type="match status" value="1"/>
</dbReference>
<dbReference type="SUPFAM" id="SSF111321">
    <property type="entry name" value="AF1104-like"/>
    <property type="match status" value="1"/>
</dbReference>
<name>A0A1F7RQA5_9BACT</name>
<dbReference type="Proteomes" id="UP000179266">
    <property type="component" value="Unassembled WGS sequence"/>
</dbReference>
<reference evidence="2 3" key="1">
    <citation type="journal article" date="2016" name="Nat. Commun.">
        <title>Thousands of microbial genomes shed light on interconnected biogeochemical processes in an aquifer system.</title>
        <authorList>
            <person name="Anantharaman K."/>
            <person name="Brown C.T."/>
            <person name="Hug L.A."/>
            <person name="Sharon I."/>
            <person name="Castelle C.J."/>
            <person name="Probst A.J."/>
            <person name="Thomas B.C."/>
            <person name="Singh A."/>
            <person name="Wilkins M.J."/>
            <person name="Karaoz U."/>
            <person name="Brodie E.L."/>
            <person name="Williams K.H."/>
            <person name="Hubbard S.S."/>
            <person name="Banfield J.F."/>
        </authorList>
    </citation>
    <scope>NUCLEOTIDE SEQUENCE [LARGE SCALE GENOMIC DNA]</scope>
</reference>
<comment type="caution">
    <text evidence="2">The sequence shown here is derived from an EMBL/GenBank/DDBJ whole genome shotgun (WGS) entry which is preliminary data.</text>
</comment>
<sequence length="361" mass="42217">MRPKEPYINLCNPDKYFPGLWDLRINKELSGWWKQVFLSNFEHMVHLIKTNRDKDAVNRAEKAQRVMSEFMDDLLKKNLLEQYSSVHKITIFREELLRRFDLDDPYREEKISSTRRAFSLYPRVIRKLEENPDQYSRIKECCLRIFAGNIFDLGSVDIANLHQMKTLKYGDIMKRVRKQKWYINHLDSWVESLKTKNNEGFKILFFVDNSGYDFVCGCIPLARTLAEMGHTVIIAVNESASLNDIFFEEALISFNRLQTIDPKLRLLKDQTRLRIITTGNETPGIDFREVGAFVNLDGEDAKQMILEGQGRAIETNWNARFGIDCIRISTVKEPKVAQAIGAKSFDLILKFDKWSSRTINR</sequence>
<dbReference type="AlphaFoldDB" id="A0A1F7RQA5"/>
<protein>
    <recommendedName>
        <fullName evidence="1">Damage-control phosphatase ARMT1-like metal-binding domain-containing protein</fullName>
    </recommendedName>
</protein>
<dbReference type="Gene3D" id="1.10.285.20">
    <property type="entry name" value="Uncharacterised protein PF01937, DUF89, domain 2"/>
    <property type="match status" value="1"/>
</dbReference>
<evidence type="ECO:0000313" key="3">
    <source>
        <dbReference type="Proteomes" id="UP000179266"/>
    </source>
</evidence>
<proteinExistence type="predicted"/>
<dbReference type="InterPro" id="IPR002791">
    <property type="entry name" value="ARMT1-like_metal-bd"/>
</dbReference>
<dbReference type="Pfam" id="PF01937">
    <property type="entry name" value="ARMT1-like_dom"/>
    <property type="match status" value="1"/>
</dbReference>
<organism evidence="2 3">
    <name type="scientific">Candidatus Schekmanbacteria bacterium RBG_13_48_7</name>
    <dbReference type="NCBI Taxonomy" id="1817878"/>
    <lineage>
        <taxon>Bacteria</taxon>
        <taxon>Candidatus Schekmaniibacteriota</taxon>
    </lineage>
</organism>
<accession>A0A1F7RQA5</accession>
<gene>
    <name evidence="2" type="ORF">A2161_18430</name>
</gene>
<feature type="domain" description="Damage-control phosphatase ARMT1-like metal-binding" evidence="1">
    <location>
        <begin position="53"/>
        <end position="346"/>
    </location>
</feature>
<dbReference type="InterPro" id="IPR036075">
    <property type="entry name" value="ARMT-1-like_metal-bd_sf"/>
</dbReference>
<evidence type="ECO:0000259" key="1">
    <source>
        <dbReference type="Pfam" id="PF01937"/>
    </source>
</evidence>